<dbReference type="OrthoDB" id="328814at2759"/>
<comment type="caution">
    <text evidence="2">The sequence shown here is derived from an EMBL/GenBank/DDBJ whole genome shotgun (WGS) entry which is preliminary data.</text>
</comment>
<dbReference type="EMBL" id="AHZU02000508">
    <property type="protein sequence ID" value="KFG43535.1"/>
    <property type="molecule type" value="Genomic_DNA"/>
</dbReference>
<feature type="signal peptide" evidence="1">
    <location>
        <begin position="1"/>
        <end position="28"/>
    </location>
</feature>
<dbReference type="Proteomes" id="UP000028837">
    <property type="component" value="Unassembled WGS sequence"/>
</dbReference>
<organism evidence="2 3">
    <name type="scientific">Toxoplasma gondii GAB2-2007-GAL-DOM2</name>
    <dbReference type="NCBI Taxonomy" id="1130820"/>
    <lineage>
        <taxon>Eukaryota</taxon>
        <taxon>Sar</taxon>
        <taxon>Alveolata</taxon>
        <taxon>Apicomplexa</taxon>
        <taxon>Conoidasida</taxon>
        <taxon>Coccidia</taxon>
        <taxon>Eucoccidiorida</taxon>
        <taxon>Eimeriorina</taxon>
        <taxon>Sarcocystidae</taxon>
        <taxon>Toxoplasma</taxon>
    </lineage>
</organism>
<evidence type="ECO:0000313" key="3">
    <source>
        <dbReference type="Proteomes" id="UP000028837"/>
    </source>
</evidence>
<accession>A0A086KGL7</accession>
<gene>
    <name evidence="2" type="ORF">TGDOM2_271040</name>
</gene>
<dbReference type="VEuPathDB" id="ToxoDB:TGDOM2_271040"/>
<evidence type="ECO:0000313" key="2">
    <source>
        <dbReference type="EMBL" id="KFG43535.1"/>
    </source>
</evidence>
<name>A0A086KGL7_TOXGO</name>
<reference evidence="2 3" key="1">
    <citation type="submission" date="2014-02" db="EMBL/GenBank/DDBJ databases">
        <authorList>
            <person name="Sibley D."/>
            <person name="Venepally P."/>
            <person name="Karamycheva S."/>
            <person name="Hadjithomas M."/>
            <person name="Khan A."/>
            <person name="Brunk B."/>
            <person name="Roos D."/>
            <person name="Caler E."/>
            <person name="Lorenzi H."/>
        </authorList>
    </citation>
    <scope>NUCLEOTIDE SEQUENCE [LARGE SCALE GENOMIC DNA]</scope>
    <source>
        <strain evidence="2 3">GAB2-2007-GAL-DOM2</strain>
    </source>
</reference>
<feature type="chain" id="PRO_5001809204" evidence="1">
    <location>
        <begin position="29"/>
        <end position="203"/>
    </location>
</feature>
<protein>
    <submittedName>
        <fullName evidence="2">SRS domain protein</fullName>
    </submittedName>
</protein>
<keyword evidence="1" id="KW-0732">Signal</keyword>
<sequence>MRLWEQGGSPPALMAVIAFKIVLLGSLTFVPDKASSSDYSHVCNFGTEELQVAANSTTNFQCGLMLALAPEAASNMVYRGPACTEKTELARLIPGAQLVPADAQYIGKRSLDRTLSPVYTLKIGDTLAEDVQLCYRCTTSEISGIHGEVGENDPINRGQIPTDTLCKILIRVTAPQKTLAAALGASIGRSLSVGLAFLTGLCF</sequence>
<proteinExistence type="predicted"/>
<dbReference type="InterPro" id="IPR036755">
    <property type="entry name" value="SRS_dom_sf"/>
</dbReference>
<dbReference type="AlphaFoldDB" id="A0A086KGL7"/>
<dbReference type="Gene3D" id="2.60.40.1320">
    <property type="entry name" value="SRS domain"/>
    <property type="match status" value="1"/>
</dbReference>
<evidence type="ECO:0000256" key="1">
    <source>
        <dbReference type="SAM" id="SignalP"/>
    </source>
</evidence>